<dbReference type="KEGG" id="mlr:MELLADRAFT_86949"/>
<dbReference type="EMBL" id="GL883090">
    <property type="protein sequence ID" value="EGG12705.1"/>
    <property type="molecule type" value="Genomic_DNA"/>
</dbReference>
<dbReference type="InterPro" id="IPR040898">
    <property type="entry name" value="CxC6"/>
</dbReference>
<dbReference type="GeneID" id="18934344"/>
<organism evidence="5">
    <name type="scientific">Melampsora larici-populina (strain 98AG31 / pathotype 3-4-7)</name>
    <name type="common">Poplar leaf rust fungus</name>
    <dbReference type="NCBI Taxonomy" id="747676"/>
    <lineage>
        <taxon>Eukaryota</taxon>
        <taxon>Fungi</taxon>
        <taxon>Dikarya</taxon>
        <taxon>Basidiomycota</taxon>
        <taxon>Pucciniomycotina</taxon>
        <taxon>Pucciniomycetes</taxon>
        <taxon>Pucciniales</taxon>
        <taxon>Melampsoraceae</taxon>
        <taxon>Melampsora</taxon>
    </lineage>
</organism>
<gene>
    <name evidence="4" type="ORF">MELLADRAFT_86949</name>
</gene>
<sequence length="525" mass="59106">MLLSDIIEQLDDFPSVRDTVDANAVFRFVTVASHFVKINQRSIRIDKYNAPYEYLNSALPPPAVPGTWEVLCNVLYSQFASSYVEPAALIRAQGLNREPGALQIPERIFWPPYRDKCPNAECGRRTLERRPAICGYLYDLDGVQSIRHHTTYCRQCKTSFRASYFSHKKGPRTYYLDTVRNDPDCIQVNMHYFMTTQLLEYFNHTQSLAHVSVYNLATIYNSCHKLSQDASNHFPAETFKPSLSDHCCTTAMDIHRLLRQFNLRNRMMSVSDSGGSQHRFRDPKMTVLMWTELEGSPYIDHMCSECTEILEDPNVPGGGLAICAIAMDGITIGHPRCSATKEQLVFLNPLDTNPPPCTVMLETPKDRYCPLHIPLLGKLCHAQPCTRDAIGTTKACDLDEHKEALLIRSEKTRRSLAALAFNQRTGAKLPEDPTAALNANTDAFNVDALIERDESDRTHEAGRDGEETTRPAGGKKPFCSNAKTHNDMLFVATCGITLARETMYRAESVILVRKISRSTACAILR</sequence>
<dbReference type="Pfam" id="PF18718">
    <property type="entry name" value="CxC5"/>
    <property type="match status" value="1"/>
</dbReference>
<dbReference type="OrthoDB" id="3055037at2759"/>
<evidence type="ECO:0000313" key="4">
    <source>
        <dbReference type="EMBL" id="EGG12705.1"/>
    </source>
</evidence>
<feature type="domain" description="CxC6 like cysteine cluster associated with KDZ" evidence="3">
    <location>
        <begin position="327"/>
        <end position="403"/>
    </location>
</feature>
<evidence type="ECO:0000256" key="1">
    <source>
        <dbReference type="SAM" id="MobiDB-lite"/>
    </source>
</evidence>
<evidence type="ECO:0000259" key="2">
    <source>
        <dbReference type="Pfam" id="PF18718"/>
    </source>
</evidence>
<dbReference type="InterPro" id="IPR041539">
    <property type="entry name" value="CxC5"/>
</dbReference>
<keyword evidence="5" id="KW-1185">Reference proteome</keyword>
<dbReference type="Pfam" id="PF18721">
    <property type="entry name" value="CxC6"/>
    <property type="match status" value="1"/>
</dbReference>
<name>F4R3Z0_MELLP</name>
<feature type="compositionally biased region" description="Basic and acidic residues" evidence="1">
    <location>
        <begin position="451"/>
        <end position="469"/>
    </location>
</feature>
<proteinExistence type="predicted"/>
<protein>
    <recommendedName>
        <fullName evidence="6">CxC5 like cysteine cluster associated with KDZ domain-containing protein</fullName>
    </recommendedName>
</protein>
<reference evidence="5" key="1">
    <citation type="journal article" date="2011" name="Proc. Natl. Acad. Sci. U.S.A.">
        <title>Obligate biotrophy features unraveled by the genomic analysis of rust fungi.</title>
        <authorList>
            <person name="Duplessis S."/>
            <person name="Cuomo C.A."/>
            <person name="Lin Y.-C."/>
            <person name="Aerts A."/>
            <person name="Tisserant E."/>
            <person name="Veneault-Fourrey C."/>
            <person name="Joly D.L."/>
            <person name="Hacquard S."/>
            <person name="Amselem J."/>
            <person name="Cantarel B.L."/>
            <person name="Chiu R."/>
            <person name="Coutinho P.M."/>
            <person name="Feau N."/>
            <person name="Field M."/>
            <person name="Frey P."/>
            <person name="Gelhaye E."/>
            <person name="Goldberg J."/>
            <person name="Grabherr M.G."/>
            <person name="Kodira C.D."/>
            <person name="Kohler A."/>
            <person name="Kuees U."/>
            <person name="Lindquist E.A."/>
            <person name="Lucas S.M."/>
            <person name="Mago R."/>
            <person name="Mauceli E."/>
            <person name="Morin E."/>
            <person name="Murat C."/>
            <person name="Pangilinan J.L."/>
            <person name="Park R."/>
            <person name="Pearson M."/>
            <person name="Quesneville H."/>
            <person name="Rouhier N."/>
            <person name="Sakthikumar S."/>
            <person name="Salamov A.A."/>
            <person name="Schmutz J."/>
            <person name="Selles B."/>
            <person name="Shapiro H."/>
            <person name="Tanguay P."/>
            <person name="Tuskan G.A."/>
            <person name="Henrissat B."/>
            <person name="Van de Peer Y."/>
            <person name="Rouze P."/>
            <person name="Ellis J.G."/>
            <person name="Dodds P.N."/>
            <person name="Schein J.E."/>
            <person name="Zhong S."/>
            <person name="Hamelin R.C."/>
            <person name="Grigoriev I.V."/>
            <person name="Szabo L.J."/>
            <person name="Martin F."/>
        </authorList>
    </citation>
    <scope>NUCLEOTIDE SEQUENCE [LARGE SCALE GENOMIC DNA]</scope>
    <source>
        <strain evidence="5">98AG31 / pathotype 3-4-7</strain>
    </source>
</reference>
<dbReference type="VEuPathDB" id="FungiDB:MELLADRAFT_86949"/>
<evidence type="ECO:0000259" key="3">
    <source>
        <dbReference type="Pfam" id="PF18721"/>
    </source>
</evidence>
<evidence type="ECO:0000313" key="5">
    <source>
        <dbReference type="Proteomes" id="UP000001072"/>
    </source>
</evidence>
<dbReference type="InParanoid" id="F4R3Z0"/>
<evidence type="ECO:0008006" key="6">
    <source>
        <dbReference type="Google" id="ProtNLM"/>
    </source>
</evidence>
<dbReference type="STRING" id="747676.F4R3Z0"/>
<dbReference type="HOGENOM" id="CLU_004966_5_1_1"/>
<dbReference type="RefSeq" id="XP_007403643.1">
    <property type="nucleotide sequence ID" value="XM_007403581.1"/>
</dbReference>
<dbReference type="Proteomes" id="UP000001072">
    <property type="component" value="Unassembled WGS sequence"/>
</dbReference>
<feature type="region of interest" description="Disordered" evidence="1">
    <location>
        <begin position="451"/>
        <end position="479"/>
    </location>
</feature>
<feature type="domain" description="CxC5 like cysteine cluster associated with KDZ" evidence="2">
    <location>
        <begin position="104"/>
        <end position="224"/>
    </location>
</feature>
<accession>F4R3Z0</accession>
<dbReference type="AlphaFoldDB" id="F4R3Z0"/>